<gene>
    <name evidence="7" type="ORF">A2960_06200</name>
</gene>
<evidence type="ECO:0000259" key="6">
    <source>
        <dbReference type="Pfam" id="PF04932"/>
    </source>
</evidence>
<feature type="transmembrane region" description="Helical" evidence="5">
    <location>
        <begin position="309"/>
        <end position="329"/>
    </location>
</feature>
<feature type="transmembrane region" description="Helical" evidence="5">
    <location>
        <begin position="350"/>
        <end position="374"/>
    </location>
</feature>
<dbReference type="GO" id="GO:0016020">
    <property type="term" value="C:membrane"/>
    <property type="evidence" value="ECO:0007669"/>
    <property type="project" value="UniProtKB-SubCell"/>
</dbReference>
<sequence>MNLSLILFYFLIILLPLQLARHFFFDFSLISGIRSDYLAPTIYLTDILISLIIITNLVTRIKNSKFKIKAKNKFWLISFIVIYLLFNSFLIAHNQGVAFYKSVKILEMILLGCAIVNLKPKTMTVIKLLSVPIFYSSSIAIWQFLSQKSISGALWWIGERSFNAGTPGIAAFSWGGRLILRPYATFPHPNVLGGFLATVLPLMLLVLLSSFQKTPKLLYGWLFLSFILGLAALFLSFSRAAWGISLVGFLMVIFWDKQIIINWLDSKKKTVLIIFYGLIFLSVVIPLSSPGANFLGGQSFIERADLIKATLLLVKSNFIFGTGLNNLIIQIRYFVPHLSSLYIFQPVHNIYLLVFGETGITGLLIFLTFLHISFQKSLKSSFATTFALILVFLLGLFDHYLLTLQQGQILLTVFISLAFLPKNEVN</sequence>
<dbReference type="Pfam" id="PF04932">
    <property type="entry name" value="Wzy_C"/>
    <property type="match status" value="1"/>
</dbReference>
<keyword evidence="2 5" id="KW-0812">Transmembrane</keyword>
<evidence type="ECO:0000256" key="5">
    <source>
        <dbReference type="SAM" id="Phobius"/>
    </source>
</evidence>
<feature type="transmembrane region" description="Helical" evidence="5">
    <location>
        <begin position="36"/>
        <end position="54"/>
    </location>
</feature>
<feature type="transmembrane region" description="Helical" evidence="5">
    <location>
        <begin position="74"/>
        <end position="92"/>
    </location>
</feature>
<protein>
    <recommendedName>
        <fullName evidence="6">O-antigen ligase-related domain-containing protein</fullName>
    </recommendedName>
</protein>
<proteinExistence type="predicted"/>
<dbReference type="PANTHER" id="PTHR37422">
    <property type="entry name" value="TEICHURONIC ACID BIOSYNTHESIS PROTEIN TUAE"/>
    <property type="match status" value="1"/>
</dbReference>
<reference evidence="7 8" key="1">
    <citation type="journal article" date="2016" name="Nat. Commun.">
        <title>Thousands of microbial genomes shed light on interconnected biogeochemical processes in an aquifer system.</title>
        <authorList>
            <person name="Anantharaman K."/>
            <person name="Brown C.T."/>
            <person name="Hug L.A."/>
            <person name="Sharon I."/>
            <person name="Castelle C.J."/>
            <person name="Probst A.J."/>
            <person name="Thomas B.C."/>
            <person name="Singh A."/>
            <person name="Wilkins M.J."/>
            <person name="Karaoz U."/>
            <person name="Brodie E.L."/>
            <person name="Williams K.H."/>
            <person name="Hubbard S.S."/>
            <person name="Banfield J.F."/>
        </authorList>
    </citation>
    <scope>NUCLEOTIDE SEQUENCE [LARGE SCALE GENOMIC DNA]</scope>
</reference>
<dbReference type="EMBL" id="MFJR01000009">
    <property type="protein sequence ID" value="OGG26440.1"/>
    <property type="molecule type" value="Genomic_DNA"/>
</dbReference>
<name>A0A1F6AP06_9BACT</name>
<feature type="transmembrane region" description="Helical" evidence="5">
    <location>
        <begin position="271"/>
        <end position="289"/>
    </location>
</feature>
<evidence type="ECO:0000313" key="7">
    <source>
        <dbReference type="EMBL" id="OGG26440.1"/>
    </source>
</evidence>
<comment type="subcellular location">
    <subcellularLocation>
        <location evidence="1">Membrane</location>
        <topology evidence="1">Multi-pass membrane protein</topology>
    </subcellularLocation>
</comment>
<accession>A0A1F6AP06</accession>
<evidence type="ECO:0000256" key="3">
    <source>
        <dbReference type="ARBA" id="ARBA00022989"/>
    </source>
</evidence>
<feature type="transmembrane region" description="Helical" evidence="5">
    <location>
        <begin position="243"/>
        <end position="264"/>
    </location>
</feature>
<dbReference type="AlphaFoldDB" id="A0A1F6AP06"/>
<feature type="transmembrane region" description="Helical" evidence="5">
    <location>
        <begin position="98"/>
        <end position="118"/>
    </location>
</feature>
<feature type="transmembrane region" description="Helical" evidence="5">
    <location>
        <begin position="125"/>
        <end position="145"/>
    </location>
</feature>
<feature type="domain" description="O-antigen ligase-related" evidence="6">
    <location>
        <begin position="225"/>
        <end position="367"/>
    </location>
</feature>
<evidence type="ECO:0000256" key="1">
    <source>
        <dbReference type="ARBA" id="ARBA00004141"/>
    </source>
</evidence>
<dbReference type="PANTHER" id="PTHR37422:SF17">
    <property type="entry name" value="O-ANTIGEN LIGASE"/>
    <property type="match status" value="1"/>
</dbReference>
<organism evidence="7 8">
    <name type="scientific">Candidatus Gottesmanbacteria bacterium RIFCSPLOWO2_01_FULL_39_12b</name>
    <dbReference type="NCBI Taxonomy" id="1798388"/>
    <lineage>
        <taxon>Bacteria</taxon>
        <taxon>Candidatus Gottesmaniibacteriota</taxon>
    </lineage>
</organism>
<evidence type="ECO:0000313" key="8">
    <source>
        <dbReference type="Proteomes" id="UP000176609"/>
    </source>
</evidence>
<keyword evidence="4 5" id="KW-0472">Membrane</keyword>
<dbReference type="InterPro" id="IPR007016">
    <property type="entry name" value="O-antigen_ligase-rel_domated"/>
</dbReference>
<keyword evidence="3 5" id="KW-1133">Transmembrane helix</keyword>
<dbReference type="InterPro" id="IPR051533">
    <property type="entry name" value="WaaL-like"/>
</dbReference>
<feature type="transmembrane region" description="Helical" evidence="5">
    <location>
        <begin position="191"/>
        <end position="211"/>
    </location>
</feature>
<feature type="transmembrane region" description="Helical" evidence="5">
    <location>
        <begin position="218"/>
        <end position="237"/>
    </location>
</feature>
<comment type="caution">
    <text evidence="7">The sequence shown here is derived from an EMBL/GenBank/DDBJ whole genome shotgun (WGS) entry which is preliminary data.</text>
</comment>
<evidence type="ECO:0000256" key="2">
    <source>
        <dbReference type="ARBA" id="ARBA00022692"/>
    </source>
</evidence>
<dbReference type="Proteomes" id="UP000176609">
    <property type="component" value="Unassembled WGS sequence"/>
</dbReference>
<feature type="transmembrane region" description="Helical" evidence="5">
    <location>
        <begin position="380"/>
        <end position="402"/>
    </location>
</feature>
<evidence type="ECO:0000256" key="4">
    <source>
        <dbReference type="ARBA" id="ARBA00023136"/>
    </source>
</evidence>